<dbReference type="Gene3D" id="2.10.110.10">
    <property type="entry name" value="Cysteine Rich Protein"/>
    <property type="match status" value="1"/>
</dbReference>
<dbReference type="InterPro" id="IPR052621">
    <property type="entry name" value="Cell_Prolif/Cornif_Regul"/>
</dbReference>
<keyword evidence="1 4" id="KW-0479">Metal-binding</keyword>
<feature type="compositionally biased region" description="Basic and acidic residues" evidence="5">
    <location>
        <begin position="253"/>
        <end position="271"/>
    </location>
</feature>
<evidence type="ECO:0000313" key="8">
    <source>
        <dbReference type="RefSeq" id="XP_020830735.1"/>
    </source>
</evidence>
<keyword evidence="7" id="KW-1185">Reference proteome</keyword>
<name>A0A6P5J9D4_PHACI</name>
<dbReference type="PROSITE" id="PS50023">
    <property type="entry name" value="LIM_DOMAIN_2"/>
    <property type="match status" value="1"/>
</dbReference>
<reference evidence="8 9" key="1">
    <citation type="submission" date="2025-04" db="UniProtKB">
        <authorList>
            <consortium name="RefSeq"/>
        </authorList>
    </citation>
    <scope>IDENTIFICATION</scope>
    <source>
        <tissue evidence="8 9">Spleen</tissue>
    </source>
</reference>
<dbReference type="InterPro" id="IPR001781">
    <property type="entry name" value="Znf_LIM"/>
</dbReference>
<feature type="domain" description="LIM zinc-binding" evidence="6">
    <location>
        <begin position="447"/>
        <end position="509"/>
    </location>
</feature>
<feature type="region of interest" description="Disordered" evidence="5">
    <location>
        <begin position="197"/>
        <end position="217"/>
    </location>
</feature>
<dbReference type="KEGG" id="pcw:110200000"/>
<gene>
    <name evidence="8 9" type="primary">ZNF185</name>
</gene>
<organism evidence="7 8">
    <name type="scientific">Phascolarctos cinereus</name>
    <name type="common">Koala</name>
    <dbReference type="NCBI Taxonomy" id="38626"/>
    <lineage>
        <taxon>Eukaryota</taxon>
        <taxon>Metazoa</taxon>
        <taxon>Chordata</taxon>
        <taxon>Craniata</taxon>
        <taxon>Vertebrata</taxon>
        <taxon>Euteleostomi</taxon>
        <taxon>Mammalia</taxon>
        <taxon>Metatheria</taxon>
        <taxon>Diprotodontia</taxon>
        <taxon>Phascolarctidae</taxon>
        <taxon>Phascolarctos</taxon>
    </lineage>
</organism>
<evidence type="ECO:0000256" key="1">
    <source>
        <dbReference type="ARBA" id="ARBA00022723"/>
    </source>
</evidence>
<dbReference type="PANTHER" id="PTHR15468:SF2">
    <property type="entry name" value="ZINC FINGER PROTEIN 185"/>
    <property type="match status" value="1"/>
</dbReference>
<dbReference type="GO" id="GO:0046872">
    <property type="term" value="F:metal ion binding"/>
    <property type="evidence" value="ECO:0007669"/>
    <property type="project" value="UniProtKB-KW"/>
</dbReference>
<dbReference type="RefSeq" id="XP_020830736.1">
    <property type="nucleotide sequence ID" value="XM_020975077.1"/>
</dbReference>
<keyword evidence="2 4" id="KW-0862">Zinc</keyword>
<sequence>MPFGRLPKGYSEPGEGDQKNVIKQMKVRTIIKDDSSWIHKPDDTEGQTIELPPSKEPSSTAPPVVTPQKDRPPAPKPSSGYIIRGIFTKPTDSTSVPQTRYSATSEPPKRPTVPAKPVTANLPRTSPSAYKVASEEYKKKMAEASCNVFQRSATWERSSVLSDAKKSAMPAAQVASFCPPSKSSTQDVAPPVMAETVEVEEDEVPPERSQTLPSLARQIFGFTSSDSSREKAGSSAWTGNVSRSFFSSARVQEYSRKKEETHTAVGHDPKLESSLLELSLDSSGKRSSTCSTDSNRSSSGSQNDLDEIQITSKKKSTLSYGDRYVSSTESYEGPDNQQFFEANKPRYGSEEYDVFSPDDQYDPSVNLQYYIPSKNTTKYASASIVTSTEKRYGSSASSDEPTSSKLQRFASATREKAIMGSMAASAPDSASASDNEQPSNFSKISGASCTHCLKEIRTGPKITLEHLGTCFHECCFKCEICEKIMANMLDHVYIHKGIIHCDQCYARLF</sequence>
<feature type="compositionally biased region" description="Low complexity" evidence="5">
    <location>
        <begin position="272"/>
        <end position="303"/>
    </location>
</feature>
<evidence type="ECO:0000256" key="5">
    <source>
        <dbReference type="SAM" id="MobiDB-lite"/>
    </source>
</evidence>
<proteinExistence type="predicted"/>
<evidence type="ECO:0000256" key="3">
    <source>
        <dbReference type="ARBA" id="ARBA00023038"/>
    </source>
</evidence>
<dbReference type="SMART" id="SM00132">
    <property type="entry name" value="LIM"/>
    <property type="match status" value="1"/>
</dbReference>
<feature type="region of interest" description="Disordered" evidence="5">
    <location>
        <begin position="252"/>
        <end position="313"/>
    </location>
</feature>
<dbReference type="CTD" id="7739"/>
<dbReference type="CDD" id="cd08368">
    <property type="entry name" value="LIM"/>
    <property type="match status" value="1"/>
</dbReference>
<evidence type="ECO:0000256" key="2">
    <source>
        <dbReference type="ARBA" id="ARBA00022833"/>
    </source>
</evidence>
<dbReference type="AlphaFoldDB" id="A0A6P5J9D4"/>
<evidence type="ECO:0000256" key="4">
    <source>
        <dbReference type="PROSITE-ProRule" id="PRU00125"/>
    </source>
</evidence>
<feature type="region of interest" description="Disordered" evidence="5">
    <location>
        <begin position="1"/>
        <end position="127"/>
    </location>
</feature>
<dbReference type="GeneTree" id="ENSGT00530000063872"/>
<feature type="compositionally biased region" description="Basic and acidic residues" evidence="5">
    <location>
        <begin position="30"/>
        <end position="43"/>
    </location>
</feature>
<evidence type="ECO:0000313" key="9">
    <source>
        <dbReference type="RefSeq" id="XP_020830736.1"/>
    </source>
</evidence>
<dbReference type="RefSeq" id="XP_020830735.1">
    <property type="nucleotide sequence ID" value="XM_020975076.1"/>
</dbReference>
<accession>A0A6P5J9D4</accession>
<feature type="compositionally biased region" description="Polar residues" evidence="5">
    <location>
        <begin position="90"/>
        <end position="105"/>
    </location>
</feature>
<dbReference type="Proteomes" id="UP000515140">
    <property type="component" value="Unplaced"/>
</dbReference>
<dbReference type="GeneID" id="110200000"/>
<dbReference type="PANTHER" id="PTHR15468">
    <property type="entry name" value="ZNF185"/>
    <property type="match status" value="1"/>
</dbReference>
<evidence type="ECO:0000259" key="6">
    <source>
        <dbReference type="PROSITE" id="PS50023"/>
    </source>
</evidence>
<evidence type="ECO:0000313" key="7">
    <source>
        <dbReference type="Proteomes" id="UP000515140"/>
    </source>
</evidence>
<keyword evidence="3 4" id="KW-0440">LIM domain</keyword>
<dbReference type="Pfam" id="PF00412">
    <property type="entry name" value="LIM"/>
    <property type="match status" value="1"/>
</dbReference>
<dbReference type="PROSITE" id="PS00478">
    <property type="entry name" value="LIM_DOMAIN_1"/>
    <property type="match status" value="1"/>
</dbReference>
<protein>
    <submittedName>
        <fullName evidence="8 9">Zinc finger protein 185 isoform X1</fullName>
    </submittedName>
</protein>